<evidence type="ECO:0000313" key="2">
    <source>
        <dbReference type="Proteomes" id="UP000000238"/>
    </source>
</evidence>
<evidence type="ECO:0000313" key="1">
    <source>
        <dbReference type="EMBL" id="ABC33410.1"/>
    </source>
</evidence>
<protein>
    <submittedName>
        <fullName evidence="1">Uncharacterized protein</fullName>
    </submittedName>
</protein>
<dbReference type="STRING" id="349521.HCH_06786"/>
<gene>
    <name evidence="1" type="ordered locus">HCH_06786</name>
</gene>
<name>Q2S7G4_HAHCH</name>
<dbReference type="HOGENOM" id="CLU_103331_0_0_6"/>
<sequence length="237" mass="26328">MKLHKSLSVGGTPFKLVSEDVRLGLFSPGRAVFTVQADAPLSGVVQFALGYAPNALQSFFIGYVESCTPLDNQQQRVFCRELTATLNRRLALNLRHVSLNETLAAISQDSGLTFVTPPEPYTTTKAPAFYSWSGGYHCMDALAEVYAIPRMIWQQQGDGAVYVGSWAHSYWATRPVEIPTHLLNGFGVAHRARLPATPKLRPGVWLNQTHYVTQVSLADNHMNLTWSAAPWTKRLKR</sequence>
<dbReference type="RefSeq" id="WP_011400460.1">
    <property type="nucleotide sequence ID" value="NC_007645.1"/>
</dbReference>
<dbReference type="OrthoDB" id="6101337at2"/>
<keyword evidence="2" id="KW-1185">Reference proteome</keyword>
<dbReference type="Proteomes" id="UP000000238">
    <property type="component" value="Chromosome"/>
</dbReference>
<proteinExistence type="predicted"/>
<dbReference type="eggNOG" id="COG3501">
    <property type="taxonomic scope" value="Bacteria"/>
</dbReference>
<dbReference type="KEGG" id="hch:HCH_06786"/>
<accession>Q2S7G4</accession>
<dbReference type="EMBL" id="CP000155">
    <property type="protein sequence ID" value="ABC33410.1"/>
    <property type="molecule type" value="Genomic_DNA"/>
</dbReference>
<reference evidence="1 2" key="1">
    <citation type="journal article" date="2005" name="Nucleic Acids Res.">
        <title>Genomic blueprint of Hahella chejuensis, a marine microbe producing an algicidal agent.</title>
        <authorList>
            <person name="Jeong H."/>
            <person name="Yim J.H."/>
            <person name="Lee C."/>
            <person name="Choi S.-H."/>
            <person name="Park Y.K."/>
            <person name="Yoon S.H."/>
            <person name="Hur C.-G."/>
            <person name="Kang H.-Y."/>
            <person name="Kim D."/>
            <person name="Lee H.H."/>
            <person name="Park K.H."/>
            <person name="Park S.-H."/>
            <person name="Park H.-S."/>
            <person name="Lee H.K."/>
            <person name="Oh T.K."/>
            <person name="Kim J.F."/>
        </authorList>
    </citation>
    <scope>NUCLEOTIDE SEQUENCE [LARGE SCALE GENOMIC DNA]</scope>
    <source>
        <strain evidence="1 2">KCTC 2396</strain>
    </source>
</reference>
<organism evidence="1 2">
    <name type="scientific">Hahella chejuensis (strain KCTC 2396)</name>
    <dbReference type="NCBI Taxonomy" id="349521"/>
    <lineage>
        <taxon>Bacteria</taxon>
        <taxon>Pseudomonadati</taxon>
        <taxon>Pseudomonadota</taxon>
        <taxon>Gammaproteobacteria</taxon>
        <taxon>Oceanospirillales</taxon>
        <taxon>Hahellaceae</taxon>
        <taxon>Hahella</taxon>
    </lineage>
</organism>
<dbReference type="AlphaFoldDB" id="Q2S7G4"/>